<proteinExistence type="predicted"/>
<dbReference type="AlphaFoldDB" id="A0A1H4JZS1"/>
<accession>A0A1H4JZS1</accession>
<dbReference type="EMBL" id="FNSD01000001">
    <property type="protein sequence ID" value="SEB51794.1"/>
    <property type="molecule type" value="Genomic_DNA"/>
</dbReference>
<organism evidence="1 2">
    <name type="scientific">Terriglobus roseus</name>
    <dbReference type="NCBI Taxonomy" id="392734"/>
    <lineage>
        <taxon>Bacteria</taxon>
        <taxon>Pseudomonadati</taxon>
        <taxon>Acidobacteriota</taxon>
        <taxon>Terriglobia</taxon>
        <taxon>Terriglobales</taxon>
        <taxon>Acidobacteriaceae</taxon>
        <taxon>Terriglobus</taxon>
    </lineage>
</organism>
<evidence type="ECO:0000313" key="1">
    <source>
        <dbReference type="EMBL" id="SEB51794.1"/>
    </source>
</evidence>
<name>A0A1H4JZS1_9BACT</name>
<protein>
    <submittedName>
        <fullName evidence="1">Uncharacterized protein</fullName>
    </submittedName>
</protein>
<sequence length="207" mass="22669">MQGPHPCRHAGFLCAISTHEPFVQARRRKRESHPRIAWSSLMEFPKCSTSRGGSTSMRLCKSGFLVHCAQPRQIDETSHRRNETIPLVALVLITGTSNVLMGARARILESQSYRTAIALGLEQLRASLLSGAPALVVVCSSYSLPDRLIATRMVNDIFPALPTVTLMRGSEDDQDFPGETLSVGLGPTGLLEEVQRLTRTRVSTSEA</sequence>
<evidence type="ECO:0000313" key="2">
    <source>
        <dbReference type="Proteomes" id="UP000182409"/>
    </source>
</evidence>
<gene>
    <name evidence="1" type="ORF">SAMN05443244_0921</name>
</gene>
<reference evidence="1 2" key="1">
    <citation type="submission" date="2016-10" db="EMBL/GenBank/DDBJ databases">
        <authorList>
            <person name="de Groot N.N."/>
        </authorList>
    </citation>
    <scope>NUCLEOTIDE SEQUENCE [LARGE SCALE GENOMIC DNA]</scope>
    <source>
        <strain evidence="1 2">AB35.6</strain>
    </source>
</reference>
<dbReference type="Proteomes" id="UP000182409">
    <property type="component" value="Unassembled WGS sequence"/>
</dbReference>